<comment type="caution">
    <text evidence="2">The sequence shown here is derived from an EMBL/GenBank/DDBJ whole genome shotgun (WGS) entry which is preliminary data.</text>
</comment>
<dbReference type="EMBL" id="JAIVEX010000023">
    <property type="protein sequence ID" value="MDB0524964.1"/>
    <property type="molecule type" value="Genomic_DNA"/>
</dbReference>
<dbReference type="AlphaFoldDB" id="A0AAE3T689"/>
<dbReference type="RefSeq" id="WP_247589067.1">
    <property type="nucleotide sequence ID" value="NZ_JABZEH010000001.1"/>
</dbReference>
<proteinExistence type="predicted"/>
<name>A0AAE3T689_RALSL</name>
<dbReference type="Proteomes" id="UP001143674">
    <property type="component" value="Unassembled WGS sequence"/>
</dbReference>
<organism evidence="2 3">
    <name type="scientific">Ralstonia solanacearum</name>
    <name type="common">Pseudomonas solanacearum</name>
    <dbReference type="NCBI Taxonomy" id="305"/>
    <lineage>
        <taxon>Bacteria</taxon>
        <taxon>Pseudomonadati</taxon>
        <taxon>Pseudomonadota</taxon>
        <taxon>Betaproteobacteria</taxon>
        <taxon>Burkholderiales</taxon>
        <taxon>Burkholderiaceae</taxon>
        <taxon>Ralstonia</taxon>
        <taxon>Ralstonia solanacearum species complex</taxon>
    </lineage>
</organism>
<evidence type="ECO:0008006" key="4">
    <source>
        <dbReference type="Google" id="ProtNLM"/>
    </source>
</evidence>
<feature type="region of interest" description="Disordered" evidence="1">
    <location>
        <begin position="1"/>
        <end position="23"/>
    </location>
</feature>
<evidence type="ECO:0000313" key="3">
    <source>
        <dbReference type="Proteomes" id="UP001143674"/>
    </source>
</evidence>
<evidence type="ECO:0000256" key="1">
    <source>
        <dbReference type="SAM" id="MobiDB-lite"/>
    </source>
</evidence>
<evidence type="ECO:0000313" key="2">
    <source>
        <dbReference type="EMBL" id="MDB0524964.1"/>
    </source>
</evidence>
<sequence>MALLAGWATPTANTNEGSIEGKEARREALKAKWAGKTGNGMSLLSVDVRASVSQSIPGPTNGLWRAADWLLCRDGRWRPVEPGSFPLADGAASRVGRLRAYGNAVNAEAARVFIEHVMEWL</sequence>
<accession>A0AAE3T689</accession>
<protein>
    <recommendedName>
        <fullName evidence="4">DNA (cytosine-5-)-methyltransferase</fullName>
    </recommendedName>
</protein>
<gene>
    <name evidence="2" type="ORF">LBW55_25435</name>
</gene>
<reference evidence="2" key="1">
    <citation type="submission" date="2021-09" db="EMBL/GenBank/DDBJ databases">
        <title>Genomic analysis of Ralstonia spp.</title>
        <authorList>
            <person name="Aburjaile F."/>
            <person name="Ariute J.C."/>
            <person name="Pais A.K.L."/>
            <person name="Albuquerque G.M.R."/>
            <person name="Silva A.M.F."/>
            <person name="Brenig B."/>
            <person name="Azevedo V."/>
            <person name="Matiuzzi M."/>
            <person name="Ramos R."/>
            <person name="Goes-Neto A."/>
            <person name="Soares S."/>
            <person name="Iseppon A.M.B."/>
            <person name="Souza E."/>
            <person name="Gama M."/>
        </authorList>
    </citation>
    <scope>NUCLEOTIDE SEQUENCE</scope>
    <source>
        <strain evidence="2">B4</strain>
    </source>
</reference>